<dbReference type="InterPro" id="IPR025420">
    <property type="entry name" value="DUF4143"/>
</dbReference>
<dbReference type="RefSeq" id="WP_066970108.1">
    <property type="nucleotide sequence ID" value="NZ_LWMT01000002.1"/>
</dbReference>
<name>A0A166FIG6_9EURY</name>
<dbReference type="SUPFAM" id="SSF52540">
    <property type="entry name" value="P-loop containing nucleoside triphosphate hydrolases"/>
    <property type="match status" value="1"/>
</dbReference>
<protein>
    <submittedName>
        <fullName evidence="3">Uncharacterized protein</fullName>
    </submittedName>
</protein>
<proteinExistence type="predicted"/>
<feature type="domain" description="DUF4143" evidence="2">
    <location>
        <begin position="284"/>
        <end position="430"/>
    </location>
</feature>
<organism evidence="3 4">
    <name type="scientific">Methanobrevibacter filiformis</name>
    <dbReference type="NCBI Taxonomy" id="55758"/>
    <lineage>
        <taxon>Archaea</taxon>
        <taxon>Methanobacteriati</taxon>
        <taxon>Methanobacteriota</taxon>
        <taxon>Methanomada group</taxon>
        <taxon>Methanobacteria</taxon>
        <taxon>Methanobacteriales</taxon>
        <taxon>Methanobacteriaceae</taxon>
        <taxon>Methanobrevibacter</taxon>
    </lineage>
</organism>
<gene>
    <name evidence="3" type="ORF">MBFIL_00080</name>
</gene>
<feature type="domain" description="AAA" evidence="1">
    <location>
        <begin position="51"/>
        <end position="188"/>
    </location>
</feature>
<evidence type="ECO:0000259" key="1">
    <source>
        <dbReference type="Pfam" id="PF13173"/>
    </source>
</evidence>
<dbReference type="EMBL" id="LWMT01000002">
    <property type="protein sequence ID" value="KZX17708.1"/>
    <property type="molecule type" value="Genomic_DNA"/>
</dbReference>
<evidence type="ECO:0000313" key="3">
    <source>
        <dbReference type="EMBL" id="KZX17708.1"/>
    </source>
</evidence>
<dbReference type="Pfam" id="PF13173">
    <property type="entry name" value="AAA_14"/>
    <property type="match status" value="1"/>
</dbReference>
<comment type="caution">
    <text evidence="3">The sequence shown here is derived from an EMBL/GenBank/DDBJ whole genome shotgun (WGS) entry which is preliminary data.</text>
</comment>
<dbReference type="Proteomes" id="UP000077066">
    <property type="component" value="Unassembled WGS sequence"/>
</dbReference>
<sequence length="479" mass="55913">MVFDEELNSYIKSKKREINKQIVKIKDFNHRDEYFKVKKYLDDYLEGVLEKRFIVLPGLRGIGKSTIVYQLMDYLINTKNVSQKNVLYLTMDGLTSYFQTDLLHTIDIFLEKTHKIDKINLDKKIFVFVDECHFDKKWAISGKIIYDINPNIFFLFTGSSNINLEINTEVARRMFKEQIFPNNFKDYLLLKHEISFNCDFTKELKNMIYFGNNKFINRAIDCEEIVHEKLTCLNNDSKIEFEKFLKSYGFPSTLNLDEEEAYLQINTIISNIVEKDIFPVKSFNTSTIDVIRRIILYIALQKPGTTSHQKIANYLSISPTTVREILDVLEKTQLIFNIKPYGGGGKILKKSWNYYFLSPSLKAAINFEIGRYDLDSEECLGILAENLVASALYKMTKVDFKYMGLFYPPNKGSSNFIIRTKFDDVIPIEVGIGKKTKSQIIKDMNKYDSKYGILVSNRYEQITHIDNIIHIPLMSFSFI</sequence>
<dbReference type="Pfam" id="PF13635">
    <property type="entry name" value="DUF4143"/>
    <property type="match status" value="1"/>
</dbReference>
<dbReference type="PATRIC" id="fig|55758.3.peg.10"/>
<dbReference type="InterPro" id="IPR041682">
    <property type="entry name" value="AAA_14"/>
</dbReference>
<dbReference type="InterPro" id="IPR027417">
    <property type="entry name" value="P-loop_NTPase"/>
</dbReference>
<evidence type="ECO:0000313" key="4">
    <source>
        <dbReference type="Proteomes" id="UP000077066"/>
    </source>
</evidence>
<dbReference type="InterPro" id="IPR011991">
    <property type="entry name" value="ArsR-like_HTH"/>
</dbReference>
<dbReference type="PANTHER" id="PTHR42990:SF1">
    <property type="entry name" value="AAA+ ATPASE DOMAIN-CONTAINING PROTEIN"/>
    <property type="match status" value="1"/>
</dbReference>
<dbReference type="AlphaFoldDB" id="A0A166FIG6"/>
<keyword evidence="4" id="KW-1185">Reference proteome</keyword>
<dbReference type="SUPFAM" id="SSF46785">
    <property type="entry name" value="Winged helix' DNA-binding domain"/>
    <property type="match status" value="1"/>
</dbReference>
<reference evidence="3 4" key="1">
    <citation type="submission" date="2016-04" db="EMBL/GenBank/DDBJ databases">
        <title>Genome sequence of Methanobrevibacter filiformis DSM 11501.</title>
        <authorList>
            <person name="Poehlein A."/>
            <person name="Seedorf H."/>
            <person name="Daniel R."/>
        </authorList>
    </citation>
    <scope>NUCLEOTIDE SEQUENCE [LARGE SCALE GENOMIC DNA]</scope>
    <source>
        <strain evidence="3 4">DSM 11501</strain>
    </source>
</reference>
<dbReference type="InterPro" id="IPR036390">
    <property type="entry name" value="WH_DNA-bd_sf"/>
</dbReference>
<dbReference type="CDD" id="cd00090">
    <property type="entry name" value="HTH_ARSR"/>
    <property type="match status" value="1"/>
</dbReference>
<dbReference type="PANTHER" id="PTHR42990">
    <property type="entry name" value="ATPASE"/>
    <property type="match status" value="1"/>
</dbReference>
<accession>A0A166FIG6</accession>
<dbReference type="OrthoDB" id="358600at2157"/>
<evidence type="ECO:0000259" key="2">
    <source>
        <dbReference type="Pfam" id="PF13635"/>
    </source>
</evidence>